<dbReference type="RefSeq" id="WP_203413738.1">
    <property type="nucleotide sequence ID" value="NZ_CP060244.1"/>
</dbReference>
<dbReference type="AlphaFoldDB" id="A0A7H1NUY2"/>
<evidence type="ECO:0000256" key="1">
    <source>
        <dbReference type="SAM" id="MobiDB-lite"/>
    </source>
</evidence>
<evidence type="ECO:0008006" key="5">
    <source>
        <dbReference type="Google" id="ProtNLM"/>
    </source>
</evidence>
<keyword evidence="4" id="KW-1185">Reference proteome</keyword>
<name>A0A7H1NUY2_9PROT</name>
<feature type="transmembrane region" description="Helical" evidence="2">
    <location>
        <begin position="283"/>
        <end position="306"/>
    </location>
</feature>
<evidence type="ECO:0000313" key="4">
    <source>
        <dbReference type="Proteomes" id="UP000516349"/>
    </source>
</evidence>
<dbReference type="GO" id="GO:0051301">
    <property type="term" value="P:cell division"/>
    <property type="evidence" value="ECO:0007669"/>
    <property type="project" value="InterPro"/>
</dbReference>
<feature type="compositionally biased region" description="Polar residues" evidence="1">
    <location>
        <begin position="82"/>
        <end position="103"/>
    </location>
</feature>
<dbReference type="InterPro" id="IPR004513">
    <property type="entry name" value="FtsX"/>
</dbReference>
<dbReference type="GO" id="GO:0032153">
    <property type="term" value="C:cell division site"/>
    <property type="evidence" value="ECO:0007669"/>
    <property type="project" value="TreeGrafter"/>
</dbReference>
<evidence type="ECO:0000313" key="3">
    <source>
        <dbReference type="EMBL" id="QNT79592.1"/>
    </source>
</evidence>
<keyword evidence="2" id="KW-1133">Transmembrane helix</keyword>
<dbReference type="EMBL" id="CP060244">
    <property type="protein sequence ID" value="QNT79592.1"/>
    <property type="molecule type" value="Genomic_DNA"/>
</dbReference>
<feature type="region of interest" description="Disordered" evidence="1">
    <location>
        <begin position="151"/>
        <end position="172"/>
    </location>
</feature>
<keyword evidence="2" id="KW-0812">Transmembrane</keyword>
<feature type="compositionally biased region" description="Polar residues" evidence="1">
    <location>
        <begin position="159"/>
        <end position="172"/>
    </location>
</feature>
<feature type="transmembrane region" description="Helical" evidence="2">
    <location>
        <begin position="223"/>
        <end position="250"/>
    </location>
</feature>
<feature type="region of interest" description="Disordered" evidence="1">
    <location>
        <begin position="80"/>
        <end position="103"/>
    </location>
</feature>
<evidence type="ECO:0000256" key="2">
    <source>
        <dbReference type="SAM" id="Phobius"/>
    </source>
</evidence>
<proteinExistence type="predicted"/>
<dbReference type="KEGG" id="ebla:JGUZn3_23920"/>
<accession>A0A7H1NUY2</accession>
<organism evidence="3 4">
    <name type="scientific">Entomobacter blattae</name>
    <dbReference type="NCBI Taxonomy" id="2762277"/>
    <lineage>
        <taxon>Bacteria</taxon>
        <taxon>Pseudomonadati</taxon>
        <taxon>Pseudomonadota</taxon>
        <taxon>Alphaproteobacteria</taxon>
        <taxon>Acetobacterales</taxon>
        <taxon>Acetobacteraceae</taxon>
        <taxon>Entomobacter</taxon>
    </lineage>
</organism>
<keyword evidence="2" id="KW-0472">Membrane</keyword>
<gene>
    <name evidence="3" type="ORF">JGUZn3_23920</name>
</gene>
<dbReference type="PANTHER" id="PTHR47755:SF1">
    <property type="entry name" value="CELL DIVISION PROTEIN FTSX"/>
    <property type="match status" value="1"/>
</dbReference>
<dbReference type="Proteomes" id="UP000516349">
    <property type="component" value="Chromosome"/>
</dbReference>
<feature type="transmembrane region" description="Helical" evidence="2">
    <location>
        <begin position="369"/>
        <end position="392"/>
    </location>
</feature>
<reference evidence="3 4" key="1">
    <citation type="submission" date="2020-08" db="EMBL/GenBank/DDBJ databases">
        <title>Complete genome sequence of Entomobacter blattae G55GP.</title>
        <authorList>
            <person name="Poehlein A."/>
            <person name="Guzman J."/>
            <person name="Daniel R."/>
            <person name="Vilcinskas A."/>
        </authorList>
    </citation>
    <scope>NUCLEOTIDE SEQUENCE [LARGE SCALE GENOMIC DNA]</scope>
    <source>
        <strain evidence="3 4">G55GP</strain>
    </source>
</reference>
<protein>
    <recommendedName>
        <fullName evidence="5">Cell division protein FtsX</fullName>
    </recommendedName>
</protein>
<dbReference type="PANTHER" id="PTHR47755">
    <property type="entry name" value="CELL DIVISION PROTEIN FTSX"/>
    <property type="match status" value="1"/>
</dbReference>
<dbReference type="GO" id="GO:0016020">
    <property type="term" value="C:membrane"/>
    <property type="evidence" value="ECO:0007669"/>
    <property type="project" value="InterPro"/>
</dbReference>
<feature type="transmembrane region" description="Helical" evidence="2">
    <location>
        <begin position="28"/>
        <end position="50"/>
    </location>
</feature>
<sequence>MKDKHLNPSDHSRSSDGLSLRKTLVSRLLPFMVAAMGLLASFAFAGSYGAHILAKRWVNGAASVIIFQVPKLPAVKLPPIAQKSSSPQTPSAENANSHEASLPETRTQTLMALLTQPNKAILSVHQLSAEEIHGLLTPWLGLSPSAPHAAPLPLPALPNESQNKDPTTSSQKQNLFSLPLPDLIKVHLAPNAALPEPIIQQFHHLVPDGSIERSTQWSTRLHVLAISLQLCITIALGVVVAISIAVITIATKAGITARKNAIGIIHSLGASDGYIAHRFSRRIAFLAFLGGLAGTLLSLPFLIFLAQVVEPFSKGALQNPSSLPALALPTTTLNKLITTHQHLAPVLPSRTTTAHTLWFEPAVALSSPLLISLLMIPFIAAFIGWVTTQITVRTWLKRLL</sequence>